<keyword evidence="2" id="KW-0238">DNA-binding</keyword>
<dbReference type="AlphaFoldDB" id="A0A2T5C3A4"/>
<dbReference type="InterPro" id="IPR018062">
    <property type="entry name" value="HTH_AraC-typ_CS"/>
</dbReference>
<dbReference type="GO" id="GO:0003700">
    <property type="term" value="F:DNA-binding transcription factor activity"/>
    <property type="evidence" value="ECO:0007669"/>
    <property type="project" value="InterPro"/>
</dbReference>
<dbReference type="GO" id="GO:0043565">
    <property type="term" value="F:sequence-specific DNA binding"/>
    <property type="evidence" value="ECO:0007669"/>
    <property type="project" value="InterPro"/>
</dbReference>
<evidence type="ECO:0000313" key="6">
    <source>
        <dbReference type="Proteomes" id="UP000243525"/>
    </source>
</evidence>
<dbReference type="InterPro" id="IPR003313">
    <property type="entry name" value="AraC-bd"/>
</dbReference>
<keyword evidence="6" id="KW-1185">Reference proteome</keyword>
<dbReference type="SUPFAM" id="SSF46689">
    <property type="entry name" value="Homeodomain-like"/>
    <property type="match status" value="2"/>
</dbReference>
<dbReference type="Pfam" id="PF12833">
    <property type="entry name" value="HTH_18"/>
    <property type="match status" value="1"/>
</dbReference>
<organism evidence="5 6">
    <name type="scientific">Mangrovibacterium marinum</name>
    <dbReference type="NCBI Taxonomy" id="1639118"/>
    <lineage>
        <taxon>Bacteria</taxon>
        <taxon>Pseudomonadati</taxon>
        <taxon>Bacteroidota</taxon>
        <taxon>Bacteroidia</taxon>
        <taxon>Marinilabiliales</taxon>
        <taxon>Prolixibacteraceae</taxon>
        <taxon>Mangrovibacterium</taxon>
    </lineage>
</organism>
<dbReference type="PANTHER" id="PTHR43280:SF30">
    <property type="entry name" value="MMSAB OPERON REGULATORY PROTEIN"/>
    <property type="match status" value="1"/>
</dbReference>
<dbReference type="InterPro" id="IPR014710">
    <property type="entry name" value="RmlC-like_jellyroll"/>
</dbReference>
<dbReference type="Pfam" id="PF02311">
    <property type="entry name" value="AraC_binding"/>
    <property type="match status" value="1"/>
</dbReference>
<gene>
    <name evidence="5" type="ORF">C8N47_10539</name>
</gene>
<keyword evidence="3" id="KW-0804">Transcription</keyword>
<dbReference type="Proteomes" id="UP000243525">
    <property type="component" value="Unassembled WGS sequence"/>
</dbReference>
<dbReference type="InterPro" id="IPR037923">
    <property type="entry name" value="HTH-like"/>
</dbReference>
<evidence type="ECO:0000256" key="1">
    <source>
        <dbReference type="ARBA" id="ARBA00023015"/>
    </source>
</evidence>
<dbReference type="EMBL" id="QAAD01000005">
    <property type="protein sequence ID" value="PTN09199.1"/>
    <property type="molecule type" value="Genomic_DNA"/>
</dbReference>
<sequence>MADFLKYLTPGERDKAWGIYLNVAGSSRVQPNSVYPSPQHPSGYHFNWEQGRLLNEYQINYITEGKGIIETEAGKQQIKPGSILLIRPNFWHRYRPLKNTGWKEQFIGFSGSIADQFLGHNLFSSKLPLMQIGMHEEVLDTYLKIFDLVRDEKPGYQQIASGMIVKLLGYLLSIEMQKEFTGKRIAHIIEEVRFKMRAAVDGNIDLKELADHYNIGYSYFRKMFKSYTGVAPHQYYLELKIMRARELLLSTDKSVKEISFELGFQSIHYFSRIFKSKTGISPSELRK</sequence>
<dbReference type="PROSITE" id="PS00041">
    <property type="entry name" value="HTH_ARAC_FAMILY_1"/>
    <property type="match status" value="1"/>
</dbReference>
<evidence type="ECO:0000313" key="5">
    <source>
        <dbReference type="EMBL" id="PTN09199.1"/>
    </source>
</evidence>
<name>A0A2T5C3A4_9BACT</name>
<comment type="caution">
    <text evidence="5">The sequence shown here is derived from an EMBL/GenBank/DDBJ whole genome shotgun (WGS) entry which is preliminary data.</text>
</comment>
<dbReference type="InterPro" id="IPR018060">
    <property type="entry name" value="HTH_AraC"/>
</dbReference>
<dbReference type="PANTHER" id="PTHR43280">
    <property type="entry name" value="ARAC-FAMILY TRANSCRIPTIONAL REGULATOR"/>
    <property type="match status" value="1"/>
</dbReference>
<evidence type="ECO:0000256" key="2">
    <source>
        <dbReference type="ARBA" id="ARBA00023125"/>
    </source>
</evidence>
<protein>
    <submittedName>
        <fullName evidence="5">AraC family transcriptional regulator</fullName>
    </submittedName>
</protein>
<dbReference type="Gene3D" id="1.10.10.60">
    <property type="entry name" value="Homeodomain-like"/>
    <property type="match status" value="2"/>
</dbReference>
<dbReference type="RefSeq" id="WP_107821608.1">
    <property type="nucleotide sequence ID" value="NZ_QAAD01000005.1"/>
</dbReference>
<accession>A0A2T5C3A4</accession>
<evidence type="ECO:0000259" key="4">
    <source>
        <dbReference type="PROSITE" id="PS01124"/>
    </source>
</evidence>
<dbReference type="OrthoDB" id="9782911at2"/>
<feature type="domain" description="HTH araC/xylS-type" evidence="4">
    <location>
        <begin position="190"/>
        <end position="287"/>
    </location>
</feature>
<reference evidence="5 6" key="1">
    <citation type="submission" date="2018-04" db="EMBL/GenBank/DDBJ databases">
        <title>Genomic Encyclopedia of Archaeal and Bacterial Type Strains, Phase II (KMG-II): from individual species to whole genera.</title>
        <authorList>
            <person name="Goeker M."/>
        </authorList>
    </citation>
    <scope>NUCLEOTIDE SEQUENCE [LARGE SCALE GENOMIC DNA]</scope>
    <source>
        <strain evidence="5 6">DSM 28823</strain>
    </source>
</reference>
<dbReference type="InterPro" id="IPR009057">
    <property type="entry name" value="Homeodomain-like_sf"/>
</dbReference>
<proteinExistence type="predicted"/>
<evidence type="ECO:0000256" key="3">
    <source>
        <dbReference type="ARBA" id="ARBA00023163"/>
    </source>
</evidence>
<dbReference type="Gene3D" id="2.60.120.10">
    <property type="entry name" value="Jelly Rolls"/>
    <property type="match status" value="1"/>
</dbReference>
<dbReference type="PRINTS" id="PR00032">
    <property type="entry name" value="HTHARAC"/>
</dbReference>
<dbReference type="SUPFAM" id="SSF51215">
    <property type="entry name" value="Regulatory protein AraC"/>
    <property type="match status" value="1"/>
</dbReference>
<dbReference type="SMART" id="SM00342">
    <property type="entry name" value="HTH_ARAC"/>
    <property type="match status" value="1"/>
</dbReference>
<keyword evidence="1" id="KW-0805">Transcription regulation</keyword>
<dbReference type="PROSITE" id="PS01124">
    <property type="entry name" value="HTH_ARAC_FAMILY_2"/>
    <property type="match status" value="1"/>
</dbReference>
<dbReference type="InterPro" id="IPR020449">
    <property type="entry name" value="Tscrpt_reg_AraC-type_HTH"/>
</dbReference>